<keyword evidence="9" id="KW-1185">Reference proteome</keyword>
<keyword evidence="3 5" id="KW-1015">Disulfide bond</keyword>
<keyword evidence="2" id="KW-0677">Repeat</keyword>
<dbReference type="GO" id="GO:0016020">
    <property type="term" value="C:membrane"/>
    <property type="evidence" value="ECO:0007669"/>
    <property type="project" value="InterPro"/>
</dbReference>
<keyword evidence="1 6" id="KW-0732">Signal</keyword>
<reference evidence="8" key="2">
    <citation type="submission" date="2021-01" db="UniProtKB">
        <authorList>
            <consortium name="EnsemblMetazoa"/>
        </authorList>
    </citation>
    <scope>IDENTIFICATION</scope>
</reference>
<dbReference type="Gene3D" id="3.10.250.10">
    <property type="entry name" value="SRCR-like domain"/>
    <property type="match status" value="7"/>
</dbReference>
<evidence type="ECO:0000256" key="3">
    <source>
        <dbReference type="ARBA" id="ARBA00023157"/>
    </source>
</evidence>
<accession>A0A7M7PDX4</accession>
<dbReference type="PROSITE" id="PS50287">
    <property type="entry name" value="SRCR_2"/>
    <property type="match status" value="7"/>
</dbReference>
<feature type="disulfide bond" evidence="5">
    <location>
        <begin position="724"/>
        <end position="734"/>
    </location>
</feature>
<feature type="domain" description="SRCR" evidence="7">
    <location>
        <begin position="442"/>
        <end position="541"/>
    </location>
</feature>
<feature type="disulfide bond" evidence="5">
    <location>
        <begin position="510"/>
        <end position="520"/>
    </location>
</feature>
<feature type="disulfide bond" evidence="5">
    <location>
        <begin position="91"/>
        <end position="101"/>
    </location>
</feature>
<dbReference type="SUPFAM" id="SSF56487">
    <property type="entry name" value="SRCR-like"/>
    <property type="match status" value="7"/>
</dbReference>
<dbReference type="EnsemblMetazoa" id="XM_030991909">
    <property type="protein sequence ID" value="XP_030847769"/>
    <property type="gene ID" value="LOC373214"/>
</dbReference>
<dbReference type="PRINTS" id="PR00258">
    <property type="entry name" value="SPERACTRCPTR"/>
</dbReference>
<evidence type="ECO:0000256" key="5">
    <source>
        <dbReference type="PROSITE-ProRule" id="PRU00196"/>
    </source>
</evidence>
<evidence type="ECO:0000259" key="7">
    <source>
        <dbReference type="PROSITE" id="PS50287"/>
    </source>
</evidence>
<evidence type="ECO:0000256" key="2">
    <source>
        <dbReference type="ARBA" id="ARBA00022737"/>
    </source>
</evidence>
<reference evidence="9" key="1">
    <citation type="submission" date="2015-02" db="EMBL/GenBank/DDBJ databases">
        <title>Genome sequencing for Strongylocentrotus purpuratus.</title>
        <authorList>
            <person name="Murali S."/>
            <person name="Liu Y."/>
            <person name="Vee V."/>
            <person name="English A."/>
            <person name="Wang M."/>
            <person name="Skinner E."/>
            <person name="Han Y."/>
            <person name="Muzny D.M."/>
            <person name="Worley K.C."/>
            <person name="Gibbs R.A."/>
        </authorList>
    </citation>
    <scope>NUCLEOTIDE SEQUENCE</scope>
</reference>
<dbReference type="OrthoDB" id="536948at2759"/>
<sequence>MMFVAYLVVCFLATAANAQSSVRLVEGITLGEGRVEVLYNEEWGTVCDDGWDLTDANVVCESLGLGAATDAFQSAFFGQGTGTIVLDDVSCSGDETSIFDCGNAGLGIHNCGHSEDASVVCENGVRLVAGSDASEGRVEVYHNGAWGTVCDDSWDDTDAGVVCRNLGFDSGTGVGSAEFGQGSGDILLDDVSCTGTETSLGDCDNAGLGVHNCVHFEDAGVRCSQTNLDDVHLVDGITLGEGRVEVLFDGEWGTVCDDGWDLTDANVVCESLGLGAATDAFQTAFFGQGTGTIVLDDVSCSGDETSIFDCGNAGLGIHNCGHSEDASVRCENGVRLVDGSDASEGRVEVYYNGAWGTVCDDSWDDTDAGVVCRSLGFDSGTGEGGAAFGQGSGDILLDDVSCTGTETNLGDCSNAGLGVHNCAHYEDAGVRCSQTNLDVLVVRLVDGSDESEGRVEVYYNGAWGTVCDDLWDDADAGVVCRSLRFDSGTGVGRAEFGEGSGDILLDDVSCTGTETNLGDCSNAGFGVHNCGHFEDAGVRCSGTNFDVLVVRLVDGSDASEGRVEVYNNGAWGTVCDDSWDDTDAGVVCRSLGFDSGTGVGRAEFGEGSGDILLDDVSCTGTETNLGDCSNAGFGVHNCGHFEDAGVRCSQAVSAEIRLVDGTCNSEGRVEILYDGVWGTICDDFWDDIDAGVVCRSLGYSSGTAVGEAAFGEGSGDIIFDDVQCSAGDTALEYCSSNAPFDNNCSHAEDAGVRCIE</sequence>
<feature type="disulfide bond" evidence="5">
    <location>
        <begin position="402"/>
        <end position="412"/>
    </location>
</feature>
<dbReference type="OMA" id="SKCCAYF"/>
<feature type="disulfide bond" evidence="5">
    <location>
        <begin position="618"/>
        <end position="628"/>
    </location>
</feature>
<dbReference type="InParanoid" id="A0A7M7PDX4"/>
<dbReference type="FunFam" id="3.10.250.10:FF:000006">
    <property type="entry name" value="neurotrypsin isoform X2"/>
    <property type="match status" value="2"/>
</dbReference>
<feature type="domain" description="SRCR" evidence="7">
    <location>
        <begin position="550"/>
        <end position="649"/>
    </location>
</feature>
<dbReference type="GeneID" id="373214"/>
<feature type="domain" description="SRCR" evidence="7">
    <location>
        <begin position="22"/>
        <end position="122"/>
    </location>
</feature>
<evidence type="ECO:0000256" key="6">
    <source>
        <dbReference type="SAM" id="SignalP"/>
    </source>
</evidence>
<evidence type="ECO:0000313" key="8">
    <source>
        <dbReference type="EnsemblMetazoa" id="XP_030847769"/>
    </source>
</evidence>
<dbReference type="RefSeq" id="NP_999650.2">
    <property type="nucleotide sequence ID" value="NM_214485.2"/>
</dbReference>
<evidence type="ECO:0000313" key="9">
    <source>
        <dbReference type="Proteomes" id="UP000007110"/>
    </source>
</evidence>
<dbReference type="SMART" id="SM00202">
    <property type="entry name" value="SR"/>
    <property type="match status" value="7"/>
</dbReference>
<dbReference type="Proteomes" id="UP000007110">
    <property type="component" value="Unassembled WGS sequence"/>
</dbReference>
<dbReference type="PROSITE" id="PS00420">
    <property type="entry name" value="SRCR_1"/>
    <property type="match status" value="6"/>
</dbReference>
<feature type="domain" description="SRCR" evidence="7">
    <location>
        <begin position="334"/>
        <end position="433"/>
    </location>
</feature>
<feature type="domain" description="SRCR" evidence="7">
    <location>
        <begin position="231"/>
        <end position="331"/>
    </location>
</feature>
<feature type="disulfide bond" evidence="5">
    <location>
        <begin position="269"/>
        <end position="330"/>
    </location>
</feature>
<dbReference type="PANTHER" id="PTHR19331:SF465">
    <property type="entry name" value="EGG PEPTIDE SPERACT RECEPTOR"/>
    <property type="match status" value="1"/>
</dbReference>
<feature type="chain" id="PRO_5029498609" description="SRCR domain-containing protein" evidence="6">
    <location>
        <begin position="19"/>
        <end position="756"/>
    </location>
</feature>
<comment type="caution">
    <text evidence="5">Lacks conserved residue(s) required for the propagation of feature annotation.</text>
</comment>
<keyword evidence="4" id="KW-0325">Glycoprotein</keyword>
<dbReference type="Pfam" id="PF00530">
    <property type="entry name" value="SRCR"/>
    <property type="match status" value="7"/>
</dbReference>
<dbReference type="AlphaFoldDB" id="A0A7M7PDX4"/>
<dbReference type="FunFam" id="3.10.250.10:FF:000011">
    <property type="entry name" value="Scavenger receptor class A member 5"/>
    <property type="match status" value="5"/>
</dbReference>
<feature type="disulfide bond" evidence="5">
    <location>
        <begin position="60"/>
        <end position="121"/>
    </location>
</feature>
<feature type="signal peptide" evidence="6">
    <location>
        <begin position="1"/>
        <end position="18"/>
    </location>
</feature>
<feature type="domain" description="SRCR" evidence="7">
    <location>
        <begin position="656"/>
        <end position="755"/>
    </location>
</feature>
<organism evidence="8 9">
    <name type="scientific">Strongylocentrotus purpuratus</name>
    <name type="common">Purple sea urchin</name>
    <dbReference type="NCBI Taxonomy" id="7668"/>
    <lineage>
        <taxon>Eukaryota</taxon>
        <taxon>Metazoa</taxon>
        <taxon>Echinodermata</taxon>
        <taxon>Eleutherozoa</taxon>
        <taxon>Echinozoa</taxon>
        <taxon>Echinoidea</taxon>
        <taxon>Euechinoidea</taxon>
        <taxon>Echinacea</taxon>
        <taxon>Camarodonta</taxon>
        <taxon>Echinidea</taxon>
        <taxon>Strongylocentrotidae</taxon>
        <taxon>Strongylocentrotus</taxon>
    </lineage>
</organism>
<feature type="domain" description="SRCR" evidence="7">
    <location>
        <begin position="125"/>
        <end position="224"/>
    </location>
</feature>
<evidence type="ECO:0000256" key="1">
    <source>
        <dbReference type="ARBA" id="ARBA00022729"/>
    </source>
</evidence>
<name>A0A7M7PDX4_STRPU</name>
<evidence type="ECO:0000256" key="4">
    <source>
        <dbReference type="ARBA" id="ARBA00023180"/>
    </source>
</evidence>
<dbReference type="PANTHER" id="PTHR19331">
    <property type="entry name" value="SCAVENGER RECEPTOR DOMAIN-CONTAINING"/>
    <property type="match status" value="1"/>
</dbReference>
<protein>
    <recommendedName>
        <fullName evidence="7">SRCR domain-containing protein</fullName>
    </recommendedName>
</protein>
<dbReference type="InterPro" id="IPR036772">
    <property type="entry name" value="SRCR-like_dom_sf"/>
</dbReference>
<dbReference type="InterPro" id="IPR001190">
    <property type="entry name" value="SRCR"/>
</dbReference>
<feature type="disulfide bond" evidence="5">
    <location>
        <begin position="193"/>
        <end position="203"/>
    </location>
</feature>
<feature type="disulfide bond" evidence="5">
    <location>
        <begin position="300"/>
        <end position="310"/>
    </location>
</feature>
<feature type="disulfide bond" evidence="5">
    <location>
        <begin position="256"/>
        <end position="320"/>
    </location>
</feature>
<feature type="disulfide bond" evidence="5">
    <location>
        <begin position="47"/>
        <end position="111"/>
    </location>
</feature>
<proteinExistence type="predicted"/>